<feature type="domain" description="Smr" evidence="2">
    <location>
        <begin position="101"/>
        <end position="183"/>
    </location>
</feature>
<dbReference type="SMART" id="SM00463">
    <property type="entry name" value="SMR"/>
    <property type="match status" value="1"/>
</dbReference>
<name>A0A7T5UGX8_9BACT</name>
<evidence type="ECO:0000313" key="3">
    <source>
        <dbReference type="EMBL" id="QQG36376.1"/>
    </source>
</evidence>
<dbReference type="InterPro" id="IPR002625">
    <property type="entry name" value="Smr_dom"/>
</dbReference>
<proteinExistence type="predicted"/>
<accession>A0A7T5UGX8</accession>
<organism evidence="3 4">
    <name type="scientific">Micavibrio aeruginosavorus</name>
    <dbReference type="NCBI Taxonomy" id="349221"/>
    <lineage>
        <taxon>Bacteria</taxon>
        <taxon>Pseudomonadati</taxon>
        <taxon>Bdellovibrionota</taxon>
        <taxon>Bdellovibrionia</taxon>
        <taxon>Bdellovibrionales</taxon>
        <taxon>Pseudobdellovibrionaceae</taxon>
        <taxon>Micavibrio</taxon>
    </lineage>
</organism>
<dbReference type="AlphaFoldDB" id="A0A7T5UGX8"/>
<evidence type="ECO:0000313" key="4">
    <source>
        <dbReference type="Proteomes" id="UP000595362"/>
    </source>
</evidence>
<dbReference type="PROSITE" id="PS50828">
    <property type="entry name" value="SMR"/>
    <property type="match status" value="1"/>
</dbReference>
<dbReference type="PANTHER" id="PTHR35562:SF2">
    <property type="entry name" value="DNA ENDONUCLEASE SMRA-RELATED"/>
    <property type="match status" value="1"/>
</dbReference>
<gene>
    <name evidence="3" type="ORF">HYS17_00865</name>
</gene>
<feature type="region of interest" description="Disordered" evidence="1">
    <location>
        <begin position="1"/>
        <end position="29"/>
    </location>
</feature>
<evidence type="ECO:0000259" key="2">
    <source>
        <dbReference type="PROSITE" id="PS50828"/>
    </source>
</evidence>
<protein>
    <submittedName>
        <fullName evidence="3">Smr/MutS family protein</fullName>
    </submittedName>
</protein>
<sequence length="192" mass="20697">MNSDGKRKGSRLPAGPSEGAAPTEGSDNDLWVYVTRDVKPLVKNAAPPPRARSCHKGEVLHTAGCVGAGATDPAQEPRSRDIDRRTAQKLRRGDYPIDFVLDLHGLTQAAAHKKLLETAAFLYSSGKRCFLVITGKGRGESAGVLRQRVPGWLLEEGFKDVVLAVEPARPMHGGGGAFYVLLRRQRSKEGAC</sequence>
<evidence type="ECO:0000256" key="1">
    <source>
        <dbReference type="SAM" id="MobiDB-lite"/>
    </source>
</evidence>
<dbReference type="Gene3D" id="3.30.1370.110">
    <property type="match status" value="1"/>
</dbReference>
<dbReference type="InterPro" id="IPR036063">
    <property type="entry name" value="Smr_dom_sf"/>
</dbReference>
<dbReference type="Proteomes" id="UP000595362">
    <property type="component" value="Chromosome"/>
</dbReference>
<reference evidence="3 4" key="1">
    <citation type="submission" date="2020-07" db="EMBL/GenBank/DDBJ databases">
        <title>Huge and variable diversity of episymbiotic CPR bacteria and DPANN archaea in groundwater ecosystems.</title>
        <authorList>
            <person name="He C.Y."/>
            <person name="Keren R."/>
            <person name="Whittaker M."/>
            <person name="Farag I.F."/>
            <person name="Doudna J."/>
            <person name="Cate J.H.D."/>
            <person name="Banfield J.F."/>
        </authorList>
    </citation>
    <scope>NUCLEOTIDE SEQUENCE [LARGE SCALE GENOMIC DNA]</scope>
    <source>
        <strain evidence="3">NC_groundwater_70_Ag_B-0.1um_54_66</strain>
    </source>
</reference>
<dbReference type="Pfam" id="PF01713">
    <property type="entry name" value="Smr"/>
    <property type="match status" value="1"/>
</dbReference>
<dbReference type="PANTHER" id="PTHR35562">
    <property type="entry name" value="DNA ENDONUCLEASE SMRA-RELATED"/>
    <property type="match status" value="1"/>
</dbReference>
<dbReference type="SUPFAM" id="SSF160443">
    <property type="entry name" value="SMR domain-like"/>
    <property type="match status" value="1"/>
</dbReference>
<dbReference type="EMBL" id="CP066681">
    <property type="protein sequence ID" value="QQG36376.1"/>
    <property type="molecule type" value="Genomic_DNA"/>
</dbReference>